<dbReference type="STRING" id="767519.SAMN05216559_0107"/>
<gene>
    <name evidence="3" type="ORF">SAMN05216559_0107</name>
</gene>
<dbReference type="AlphaFoldDB" id="A0A1I6K2U7"/>
<evidence type="ECO:0000313" key="3">
    <source>
        <dbReference type="EMBL" id="SFR85562.1"/>
    </source>
</evidence>
<dbReference type="Proteomes" id="UP000199062">
    <property type="component" value="Unassembled WGS sequence"/>
</dbReference>
<dbReference type="RefSeq" id="WP_089812866.1">
    <property type="nucleotide sequence ID" value="NZ_FOZK01000001.1"/>
</dbReference>
<evidence type="ECO:0000256" key="2">
    <source>
        <dbReference type="SAM" id="Phobius"/>
    </source>
</evidence>
<proteinExistence type="predicted"/>
<name>A0A1I6K2U7_9EURY</name>
<feature type="compositionally biased region" description="Low complexity" evidence="1">
    <location>
        <begin position="1"/>
        <end position="12"/>
    </location>
</feature>
<feature type="transmembrane region" description="Helical" evidence="2">
    <location>
        <begin position="108"/>
        <end position="128"/>
    </location>
</feature>
<keyword evidence="2" id="KW-0812">Transmembrane</keyword>
<dbReference type="EMBL" id="FOZK01000001">
    <property type="protein sequence ID" value="SFR85562.1"/>
    <property type="molecule type" value="Genomic_DNA"/>
</dbReference>
<keyword evidence="4" id="KW-1185">Reference proteome</keyword>
<feature type="region of interest" description="Disordered" evidence="1">
    <location>
        <begin position="1"/>
        <end position="25"/>
    </location>
</feature>
<protein>
    <submittedName>
        <fullName evidence="3">Uncharacterized protein</fullName>
    </submittedName>
</protein>
<evidence type="ECO:0000256" key="1">
    <source>
        <dbReference type="SAM" id="MobiDB-lite"/>
    </source>
</evidence>
<reference evidence="3 4" key="1">
    <citation type="submission" date="2016-10" db="EMBL/GenBank/DDBJ databases">
        <authorList>
            <person name="de Groot N.N."/>
        </authorList>
    </citation>
    <scope>NUCLEOTIDE SEQUENCE [LARGE SCALE GENOMIC DNA]</scope>
    <source>
        <strain evidence="3 4">CGMCC 1.10457</strain>
    </source>
</reference>
<feature type="transmembrane region" description="Helical" evidence="2">
    <location>
        <begin position="134"/>
        <end position="153"/>
    </location>
</feature>
<organism evidence="3 4">
    <name type="scientific">Halomicrobium zhouii</name>
    <dbReference type="NCBI Taxonomy" id="767519"/>
    <lineage>
        <taxon>Archaea</taxon>
        <taxon>Methanobacteriati</taxon>
        <taxon>Methanobacteriota</taxon>
        <taxon>Stenosarchaea group</taxon>
        <taxon>Halobacteria</taxon>
        <taxon>Halobacteriales</taxon>
        <taxon>Haloarculaceae</taxon>
        <taxon>Halomicrobium</taxon>
    </lineage>
</organism>
<keyword evidence="2" id="KW-0472">Membrane</keyword>
<accession>A0A1I6K2U7</accession>
<keyword evidence="2" id="KW-1133">Transmembrane helix</keyword>
<sequence>MAANADASGDDVAVSDHFRLSGDGPVDADLPPGVYRVVGTPEDSVTVLRVVDADGRRVHTGQIHRVPRTDLDRFEPATNPDENRSLAAAVAGQLDGLAWQGRLIGRAVAARPIPGAIALALVAAGLFGDPYLPIPELFDVLLFLAGVGLLVSLTRTTTRR</sequence>
<dbReference type="OrthoDB" id="313241at2157"/>
<evidence type="ECO:0000313" key="4">
    <source>
        <dbReference type="Proteomes" id="UP000199062"/>
    </source>
</evidence>